<protein>
    <submittedName>
        <fullName evidence="3">Uncharacterized protein</fullName>
    </submittedName>
</protein>
<proteinExistence type="predicted"/>
<name>A0A914C2D4_9BILA</name>
<keyword evidence="2" id="KW-1185">Reference proteome</keyword>
<sequence>MQRSWYEVSKKSKEITSSSSSRPEETMSNQVDSTPNSKELIIKVVKNEMKLSVDLTPLEQHIKNILNQSSPTSIESNVRLFSMQQLCYGFSIFIKKLMPKTQVTTIDSFNPNVQMRFHEKFLIELAKMIMYCQAFVELTLKDKFLIYTYVRSYYGLLERWYSSLTYYNFKKDFKLLLDETSAINIQDKNFIIQGVDKDLMDQITP</sequence>
<dbReference type="WBParaSite" id="ACRNAN_Path_158.g569.t1">
    <property type="protein sequence ID" value="ACRNAN_Path_158.g569.t1"/>
    <property type="gene ID" value="ACRNAN_Path_158.g569"/>
</dbReference>
<evidence type="ECO:0000313" key="2">
    <source>
        <dbReference type="Proteomes" id="UP000887540"/>
    </source>
</evidence>
<dbReference type="Proteomes" id="UP000887540">
    <property type="component" value="Unplaced"/>
</dbReference>
<evidence type="ECO:0000256" key="1">
    <source>
        <dbReference type="SAM" id="MobiDB-lite"/>
    </source>
</evidence>
<feature type="region of interest" description="Disordered" evidence="1">
    <location>
        <begin position="1"/>
        <end position="34"/>
    </location>
</feature>
<reference evidence="3" key="1">
    <citation type="submission" date="2022-11" db="UniProtKB">
        <authorList>
            <consortium name="WormBaseParasite"/>
        </authorList>
    </citation>
    <scope>IDENTIFICATION</scope>
</reference>
<evidence type="ECO:0000313" key="3">
    <source>
        <dbReference type="WBParaSite" id="ACRNAN_Path_158.g569.t1"/>
    </source>
</evidence>
<organism evidence="2 3">
    <name type="scientific">Acrobeloides nanus</name>
    <dbReference type="NCBI Taxonomy" id="290746"/>
    <lineage>
        <taxon>Eukaryota</taxon>
        <taxon>Metazoa</taxon>
        <taxon>Ecdysozoa</taxon>
        <taxon>Nematoda</taxon>
        <taxon>Chromadorea</taxon>
        <taxon>Rhabditida</taxon>
        <taxon>Tylenchina</taxon>
        <taxon>Cephalobomorpha</taxon>
        <taxon>Cephaloboidea</taxon>
        <taxon>Cephalobidae</taxon>
        <taxon>Acrobeloides</taxon>
    </lineage>
</organism>
<accession>A0A914C2D4</accession>
<dbReference type="AlphaFoldDB" id="A0A914C2D4"/>